<accession>A0A2G9Z1B0</accession>
<dbReference type="InterPro" id="IPR000305">
    <property type="entry name" value="GIY-YIG_endonuc"/>
</dbReference>
<dbReference type="EMBL" id="PCRR01000007">
    <property type="protein sequence ID" value="PIP24743.1"/>
    <property type="molecule type" value="Genomic_DNA"/>
</dbReference>
<feature type="domain" description="GIY-YIG" evidence="2">
    <location>
        <begin position="8"/>
        <end position="85"/>
    </location>
</feature>
<dbReference type="CDD" id="cd10449">
    <property type="entry name" value="GIY-YIG_SLX1_like"/>
    <property type="match status" value="1"/>
</dbReference>
<sequence length="94" mass="11595">MPRRGISKWHYVYVLRSQKDKDFYIGYTQDLKERLQRHNAKINFSTKSRLPLELIYAEVCLNEEDARRREDYLKISQGHRFLKLRLRKFLHKKN</sequence>
<dbReference type="Gene3D" id="3.40.1440.10">
    <property type="entry name" value="GIY-YIG endonuclease"/>
    <property type="match status" value="1"/>
</dbReference>
<dbReference type="InterPro" id="IPR035901">
    <property type="entry name" value="GIY-YIG_endonuc_sf"/>
</dbReference>
<evidence type="ECO:0000313" key="4">
    <source>
        <dbReference type="Proteomes" id="UP000237258"/>
    </source>
</evidence>
<dbReference type="AlphaFoldDB" id="A0A2G9Z1B0"/>
<proteinExistence type="inferred from homology"/>
<organism evidence="3 4">
    <name type="scientific">Candidatus Nealsonbacteria bacterium CG23_combo_of_CG06-09_8_20_14_all_36_125</name>
    <dbReference type="NCBI Taxonomy" id="1974719"/>
    <lineage>
        <taxon>Bacteria</taxon>
        <taxon>Candidatus Nealsoniibacteriota</taxon>
    </lineage>
</organism>
<gene>
    <name evidence="3" type="ORF">COX33_00205</name>
</gene>
<evidence type="ECO:0000313" key="3">
    <source>
        <dbReference type="EMBL" id="PIP24743.1"/>
    </source>
</evidence>
<comment type="caution">
    <text evidence="3">The sequence shown here is derived from an EMBL/GenBank/DDBJ whole genome shotgun (WGS) entry which is preliminary data.</text>
</comment>
<dbReference type="Proteomes" id="UP000237258">
    <property type="component" value="Unassembled WGS sequence"/>
</dbReference>
<name>A0A2G9Z1B0_9BACT</name>
<dbReference type="InterPro" id="IPR050190">
    <property type="entry name" value="UPF0213_domain"/>
</dbReference>
<dbReference type="PANTHER" id="PTHR34477">
    <property type="entry name" value="UPF0213 PROTEIN YHBQ"/>
    <property type="match status" value="1"/>
</dbReference>
<dbReference type="SUPFAM" id="SSF82771">
    <property type="entry name" value="GIY-YIG endonuclease"/>
    <property type="match status" value="1"/>
</dbReference>
<dbReference type="Pfam" id="PF01541">
    <property type="entry name" value="GIY-YIG"/>
    <property type="match status" value="1"/>
</dbReference>
<dbReference type="PANTHER" id="PTHR34477:SF1">
    <property type="entry name" value="UPF0213 PROTEIN YHBQ"/>
    <property type="match status" value="1"/>
</dbReference>
<evidence type="ECO:0000259" key="2">
    <source>
        <dbReference type="PROSITE" id="PS50164"/>
    </source>
</evidence>
<reference evidence="3 4" key="1">
    <citation type="submission" date="2017-09" db="EMBL/GenBank/DDBJ databases">
        <title>Depth-based differentiation of microbial function through sediment-hosted aquifers and enrichment of novel symbionts in the deep terrestrial subsurface.</title>
        <authorList>
            <person name="Probst A.J."/>
            <person name="Ladd B."/>
            <person name="Jarett J.K."/>
            <person name="Geller-Mcgrath D.E."/>
            <person name="Sieber C.M."/>
            <person name="Emerson J.B."/>
            <person name="Anantharaman K."/>
            <person name="Thomas B.C."/>
            <person name="Malmstrom R."/>
            <person name="Stieglmeier M."/>
            <person name="Klingl A."/>
            <person name="Woyke T."/>
            <person name="Ryan C.M."/>
            <person name="Banfield J.F."/>
        </authorList>
    </citation>
    <scope>NUCLEOTIDE SEQUENCE [LARGE SCALE GENOMIC DNA]</scope>
    <source>
        <strain evidence="3">CG23_combo_of_CG06-09_8_20_14_all_36_125</strain>
    </source>
</reference>
<protein>
    <submittedName>
        <fullName evidence="3">Excinuclease ABC subunit C</fullName>
    </submittedName>
</protein>
<comment type="similarity">
    <text evidence="1">Belongs to the UPF0213 family.</text>
</comment>
<evidence type="ECO:0000256" key="1">
    <source>
        <dbReference type="ARBA" id="ARBA00007435"/>
    </source>
</evidence>
<dbReference type="PROSITE" id="PS50164">
    <property type="entry name" value="GIY_YIG"/>
    <property type="match status" value="1"/>
</dbReference>